<evidence type="ECO:0000313" key="1">
    <source>
        <dbReference type="EMBL" id="KAF1948667.1"/>
    </source>
</evidence>
<protein>
    <submittedName>
        <fullName evidence="1">Uncharacterized protein</fullName>
    </submittedName>
</protein>
<organism evidence="1 2">
    <name type="scientific">Byssothecium circinans</name>
    <dbReference type="NCBI Taxonomy" id="147558"/>
    <lineage>
        <taxon>Eukaryota</taxon>
        <taxon>Fungi</taxon>
        <taxon>Dikarya</taxon>
        <taxon>Ascomycota</taxon>
        <taxon>Pezizomycotina</taxon>
        <taxon>Dothideomycetes</taxon>
        <taxon>Pleosporomycetidae</taxon>
        <taxon>Pleosporales</taxon>
        <taxon>Massarineae</taxon>
        <taxon>Massarinaceae</taxon>
        <taxon>Byssothecium</taxon>
    </lineage>
</organism>
<gene>
    <name evidence="1" type="ORF">CC80DRAFT_298893</name>
</gene>
<keyword evidence="2" id="KW-1185">Reference proteome</keyword>
<evidence type="ECO:0000313" key="2">
    <source>
        <dbReference type="Proteomes" id="UP000800035"/>
    </source>
</evidence>
<sequence length="361" mass="41016">MMMASNSAGPSSPLFGLPPELRRMIWDYCFIRDLLSIEADRAWNPANQNPSLDISPDDSTDNIASPLFICKKLYHEVQEAFHSTIPVDIGDPSAARRMACSETHKKHLGLVKHLHLNIGCLYIADAPFWEAGDEGLVNEHLRNWGLLIDEWDTLGFDKLETVQINFQQWIEYALRSLRGSFYPGRFTDPEELYRLFDKISNSSLVCSGKLKRITQAGIWTTGCARAFEELIEVKAAHARINKAYDDRLRRQEAFHGLVKVGTTFHDAELRARLEANQASARSTALEEASALIRRANTLTDLELLSFMAHSLRFVLDPHDQGRLTVLRNRHMRENNGHVLNYATQVAFLRNNFSSDSKPYST</sequence>
<proteinExistence type="predicted"/>
<reference evidence="1" key="1">
    <citation type="journal article" date="2020" name="Stud. Mycol.">
        <title>101 Dothideomycetes genomes: a test case for predicting lifestyles and emergence of pathogens.</title>
        <authorList>
            <person name="Haridas S."/>
            <person name="Albert R."/>
            <person name="Binder M."/>
            <person name="Bloem J."/>
            <person name="Labutti K."/>
            <person name="Salamov A."/>
            <person name="Andreopoulos B."/>
            <person name="Baker S."/>
            <person name="Barry K."/>
            <person name="Bills G."/>
            <person name="Bluhm B."/>
            <person name="Cannon C."/>
            <person name="Castanera R."/>
            <person name="Culley D."/>
            <person name="Daum C."/>
            <person name="Ezra D."/>
            <person name="Gonzalez J."/>
            <person name="Henrissat B."/>
            <person name="Kuo A."/>
            <person name="Liang C."/>
            <person name="Lipzen A."/>
            <person name="Lutzoni F."/>
            <person name="Magnuson J."/>
            <person name="Mondo S."/>
            <person name="Nolan M."/>
            <person name="Ohm R."/>
            <person name="Pangilinan J."/>
            <person name="Park H.-J."/>
            <person name="Ramirez L."/>
            <person name="Alfaro M."/>
            <person name="Sun H."/>
            <person name="Tritt A."/>
            <person name="Yoshinaga Y."/>
            <person name="Zwiers L.-H."/>
            <person name="Turgeon B."/>
            <person name="Goodwin S."/>
            <person name="Spatafora J."/>
            <person name="Crous P."/>
            <person name="Grigoriev I."/>
        </authorList>
    </citation>
    <scope>NUCLEOTIDE SEQUENCE</scope>
    <source>
        <strain evidence="1">CBS 675.92</strain>
    </source>
</reference>
<dbReference type="EMBL" id="ML977051">
    <property type="protein sequence ID" value="KAF1948667.1"/>
    <property type="molecule type" value="Genomic_DNA"/>
</dbReference>
<dbReference type="AlphaFoldDB" id="A0A6A5TIC0"/>
<dbReference type="OrthoDB" id="10556603at2759"/>
<accession>A0A6A5TIC0</accession>
<name>A0A6A5TIC0_9PLEO</name>
<dbReference type="Proteomes" id="UP000800035">
    <property type="component" value="Unassembled WGS sequence"/>
</dbReference>